<dbReference type="EMBL" id="BGPR01001897">
    <property type="protein sequence ID" value="GBM63900.1"/>
    <property type="molecule type" value="Genomic_DNA"/>
</dbReference>
<gene>
    <name evidence="2" type="ORF">AVEN_81628_1</name>
</gene>
<evidence type="ECO:0000256" key="1">
    <source>
        <dbReference type="SAM" id="Phobius"/>
    </source>
</evidence>
<name>A0A4Y2HF34_ARAVE</name>
<sequence length="130" mass="13944">MSRILARKYIFVGSASFLRSEDMKEAIEYKLVVLFSSCPRSCEYLHEKRFECSLIAATKVVSVFLCALVLPYLITVNARPMSGDMFGGMGGGGGKHGGGQYGIEALLAAGILAELLSKGHGGGCGHHHHR</sequence>
<organism evidence="2 3">
    <name type="scientific">Araneus ventricosus</name>
    <name type="common">Orbweaver spider</name>
    <name type="synonym">Epeira ventricosa</name>
    <dbReference type="NCBI Taxonomy" id="182803"/>
    <lineage>
        <taxon>Eukaryota</taxon>
        <taxon>Metazoa</taxon>
        <taxon>Ecdysozoa</taxon>
        <taxon>Arthropoda</taxon>
        <taxon>Chelicerata</taxon>
        <taxon>Arachnida</taxon>
        <taxon>Araneae</taxon>
        <taxon>Araneomorphae</taxon>
        <taxon>Entelegynae</taxon>
        <taxon>Araneoidea</taxon>
        <taxon>Araneidae</taxon>
        <taxon>Araneus</taxon>
    </lineage>
</organism>
<keyword evidence="3" id="KW-1185">Reference proteome</keyword>
<keyword evidence="1" id="KW-0812">Transmembrane</keyword>
<protein>
    <submittedName>
        <fullName evidence="2">Uncharacterized protein</fullName>
    </submittedName>
</protein>
<reference evidence="2 3" key="1">
    <citation type="journal article" date="2019" name="Sci. Rep.">
        <title>Orb-weaving spider Araneus ventricosus genome elucidates the spidroin gene catalogue.</title>
        <authorList>
            <person name="Kono N."/>
            <person name="Nakamura H."/>
            <person name="Ohtoshi R."/>
            <person name="Moran D.A.P."/>
            <person name="Shinohara A."/>
            <person name="Yoshida Y."/>
            <person name="Fujiwara M."/>
            <person name="Mori M."/>
            <person name="Tomita M."/>
            <person name="Arakawa K."/>
        </authorList>
    </citation>
    <scope>NUCLEOTIDE SEQUENCE [LARGE SCALE GENOMIC DNA]</scope>
</reference>
<keyword evidence="1" id="KW-0472">Membrane</keyword>
<keyword evidence="1" id="KW-1133">Transmembrane helix</keyword>
<evidence type="ECO:0000313" key="3">
    <source>
        <dbReference type="Proteomes" id="UP000499080"/>
    </source>
</evidence>
<accession>A0A4Y2HF34</accession>
<proteinExistence type="predicted"/>
<feature type="transmembrane region" description="Helical" evidence="1">
    <location>
        <begin position="54"/>
        <end position="74"/>
    </location>
</feature>
<evidence type="ECO:0000313" key="2">
    <source>
        <dbReference type="EMBL" id="GBM63900.1"/>
    </source>
</evidence>
<comment type="caution">
    <text evidence="2">The sequence shown here is derived from an EMBL/GenBank/DDBJ whole genome shotgun (WGS) entry which is preliminary data.</text>
</comment>
<dbReference type="AlphaFoldDB" id="A0A4Y2HF34"/>
<dbReference type="Proteomes" id="UP000499080">
    <property type="component" value="Unassembled WGS sequence"/>
</dbReference>